<protein>
    <submittedName>
        <fullName evidence="2">Uncharacterized protein</fullName>
    </submittedName>
</protein>
<evidence type="ECO:0000313" key="2">
    <source>
        <dbReference type="EMBL" id="SPO61895.1"/>
    </source>
</evidence>
<reference evidence="2 3" key="1">
    <citation type="submission" date="2018-02" db="EMBL/GenBank/DDBJ databases">
        <authorList>
            <person name="Dubost A."/>
        </authorList>
    </citation>
    <scope>NUCLEOTIDE SEQUENCE [LARGE SCALE GENOMIC DNA]</scope>
    <source>
        <strain evidence="3">JV551A3</strain>
    </source>
</reference>
<gene>
    <name evidence="2" type="ORF">JV551A3_V1_1590004</name>
</gene>
<dbReference type="Proteomes" id="UP000294335">
    <property type="component" value="Unassembled WGS sequence"/>
</dbReference>
<dbReference type="AlphaFoldDB" id="A0AAQ1PA52"/>
<keyword evidence="1" id="KW-0472">Membrane</keyword>
<sequence>MTQDDRYYLVFVVVAVLLLDLVATLVFLKAIA</sequence>
<proteinExistence type="predicted"/>
<organism evidence="2 3">
    <name type="scientific">Pseudomonas inefficax</name>
    <dbReference type="NCBI Taxonomy" id="2078786"/>
    <lineage>
        <taxon>Bacteria</taxon>
        <taxon>Pseudomonadati</taxon>
        <taxon>Pseudomonadota</taxon>
        <taxon>Gammaproteobacteria</taxon>
        <taxon>Pseudomonadales</taxon>
        <taxon>Pseudomonadaceae</taxon>
        <taxon>Pseudomonas</taxon>
    </lineage>
</organism>
<accession>A0AAQ1PA52</accession>
<evidence type="ECO:0000256" key="1">
    <source>
        <dbReference type="SAM" id="Phobius"/>
    </source>
</evidence>
<evidence type="ECO:0000313" key="3">
    <source>
        <dbReference type="Proteomes" id="UP000294335"/>
    </source>
</evidence>
<keyword evidence="1" id="KW-1133">Transmembrane helix</keyword>
<keyword evidence="3" id="KW-1185">Reference proteome</keyword>
<feature type="transmembrane region" description="Helical" evidence="1">
    <location>
        <begin position="6"/>
        <end position="28"/>
    </location>
</feature>
<keyword evidence="1" id="KW-0812">Transmembrane</keyword>
<dbReference type="EMBL" id="OPYN01000159">
    <property type="protein sequence ID" value="SPO61895.1"/>
    <property type="molecule type" value="Genomic_DNA"/>
</dbReference>
<name>A0AAQ1PA52_9PSED</name>
<comment type="caution">
    <text evidence="2">The sequence shown here is derived from an EMBL/GenBank/DDBJ whole genome shotgun (WGS) entry which is preliminary data.</text>
</comment>